<dbReference type="InterPro" id="IPR027417">
    <property type="entry name" value="P-loop_NTPase"/>
</dbReference>
<evidence type="ECO:0000259" key="5">
    <source>
        <dbReference type="PROSITE" id="PS50893"/>
    </source>
</evidence>
<evidence type="ECO:0000313" key="7">
    <source>
        <dbReference type="Proteomes" id="UP000825799"/>
    </source>
</evidence>
<gene>
    <name evidence="6" type="ORF">K1X15_01435</name>
</gene>
<dbReference type="InterPro" id="IPR050166">
    <property type="entry name" value="ABC_transporter_ATP-bind"/>
</dbReference>
<reference evidence="6 7" key="1">
    <citation type="submission" date="2021-08" db="EMBL/GenBank/DDBJ databases">
        <title>Devosia salina sp. nov., isolated from the South China Sea sediment.</title>
        <authorList>
            <person name="Zhou Z."/>
        </authorList>
    </citation>
    <scope>NUCLEOTIDE SEQUENCE [LARGE SCALE GENOMIC DNA]</scope>
    <source>
        <strain evidence="6 7">SCS-3</strain>
    </source>
</reference>
<dbReference type="PANTHER" id="PTHR42788">
    <property type="entry name" value="TAURINE IMPORT ATP-BINDING PROTEIN-RELATED"/>
    <property type="match status" value="1"/>
</dbReference>
<evidence type="ECO:0000256" key="3">
    <source>
        <dbReference type="ARBA" id="ARBA00022741"/>
    </source>
</evidence>
<dbReference type="GO" id="GO:0005524">
    <property type="term" value="F:ATP binding"/>
    <property type="evidence" value="ECO:0007669"/>
    <property type="project" value="UniProtKB-KW"/>
</dbReference>
<comment type="similarity">
    <text evidence="1">Belongs to the ABC transporter superfamily.</text>
</comment>
<dbReference type="EMBL" id="CP080590">
    <property type="protein sequence ID" value="QYO77279.1"/>
    <property type="molecule type" value="Genomic_DNA"/>
</dbReference>
<evidence type="ECO:0000256" key="1">
    <source>
        <dbReference type="ARBA" id="ARBA00005417"/>
    </source>
</evidence>
<dbReference type="InterPro" id="IPR017871">
    <property type="entry name" value="ABC_transporter-like_CS"/>
</dbReference>
<dbReference type="PANTHER" id="PTHR42788:SF13">
    <property type="entry name" value="ALIPHATIC SULFONATES IMPORT ATP-BINDING PROTEIN SSUB"/>
    <property type="match status" value="1"/>
</dbReference>
<dbReference type="PROSITE" id="PS00211">
    <property type="entry name" value="ABC_TRANSPORTER_1"/>
    <property type="match status" value="1"/>
</dbReference>
<dbReference type="PROSITE" id="PS50893">
    <property type="entry name" value="ABC_TRANSPORTER_2"/>
    <property type="match status" value="1"/>
</dbReference>
<dbReference type="SUPFAM" id="SSF52540">
    <property type="entry name" value="P-loop containing nucleoside triphosphate hydrolases"/>
    <property type="match status" value="1"/>
</dbReference>
<sequence>MNRTAARPQPSPEAVNTGRSITFSGVSKSFALRDGLPTRAVDAVDLVVPAQQFVAVVGPSGCGKTTLLRLADGLIAPDQGSVRIGAAPPVPGPGIGMVFQTARLIPWRNVSDNVRFALEAAGWPATDRDRLVQEHLRQVGLERWAAHYPAQLSGGMRQRVALARALAGQPDILLMDEPFANLDAQTRELMQEDLLALCAARRPTVLFVTHSVDEALLLADRVIVMGGGKLLDDVEVALPRPRSIAEATRLPAFAEQRAHLWSQIRHLVLADPASAFFGRHNGPETRG</sequence>
<name>A0ABX8WEF9_9HYPH</name>
<dbReference type="InterPro" id="IPR003593">
    <property type="entry name" value="AAA+_ATPase"/>
</dbReference>
<keyword evidence="7" id="KW-1185">Reference proteome</keyword>
<evidence type="ECO:0000256" key="2">
    <source>
        <dbReference type="ARBA" id="ARBA00022448"/>
    </source>
</evidence>
<dbReference type="CDD" id="cd03293">
    <property type="entry name" value="ABC_NrtD_SsuB_transporters"/>
    <property type="match status" value="1"/>
</dbReference>
<dbReference type="Gene3D" id="3.40.50.300">
    <property type="entry name" value="P-loop containing nucleotide triphosphate hydrolases"/>
    <property type="match status" value="1"/>
</dbReference>
<evidence type="ECO:0000256" key="4">
    <source>
        <dbReference type="ARBA" id="ARBA00022840"/>
    </source>
</evidence>
<keyword evidence="3" id="KW-0547">Nucleotide-binding</keyword>
<dbReference type="SMART" id="SM00382">
    <property type="entry name" value="AAA"/>
    <property type="match status" value="1"/>
</dbReference>
<accession>A0ABX8WEF9</accession>
<dbReference type="Proteomes" id="UP000825799">
    <property type="component" value="Chromosome"/>
</dbReference>
<feature type="domain" description="ABC transporter" evidence="5">
    <location>
        <begin position="21"/>
        <end position="252"/>
    </location>
</feature>
<dbReference type="Pfam" id="PF00005">
    <property type="entry name" value="ABC_tran"/>
    <property type="match status" value="1"/>
</dbReference>
<protein>
    <submittedName>
        <fullName evidence="6">ABC transporter ATP-binding protein</fullName>
    </submittedName>
</protein>
<organism evidence="6 7">
    <name type="scientific">Devosia salina</name>
    <dbReference type="NCBI Taxonomy" id="2860336"/>
    <lineage>
        <taxon>Bacteria</taxon>
        <taxon>Pseudomonadati</taxon>
        <taxon>Pseudomonadota</taxon>
        <taxon>Alphaproteobacteria</taxon>
        <taxon>Hyphomicrobiales</taxon>
        <taxon>Devosiaceae</taxon>
        <taxon>Devosia</taxon>
    </lineage>
</organism>
<proteinExistence type="inferred from homology"/>
<keyword evidence="2" id="KW-0813">Transport</keyword>
<dbReference type="InterPro" id="IPR003439">
    <property type="entry name" value="ABC_transporter-like_ATP-bd"/>
</dbReference>
<evidence type="ECO:0000313" key="6">
    <source>
        <dbReference type="EMBL" id="QYO77279.1"/>
    </source>
</evidence>
<dbReference type="RefSeq" id="WP_220305741.1">
    <property type="nucleotide sequence ID" value="NZ_CP080590.1"/>
</dbReference>
<keyword evidence="4 6" id="KW-0067">ATP-binding</keyword>